<dbReference type="PANTHER" id="PTHR37404:SF1">
    <property type="entry name" value="HCG1796489"/>
    <property type="match status" value="1"/>
</dbReference>
<reference evidence="3" key="2">
    <citation type="submission" date="2023-11" db="UniProtKB">
        <authorList>
            <consortium name="WormBaseParasite"/>
        </authorList>
    </citation>
    <scope>IDENTIFICATION</scope>
</reference>
<evidence type="ECO:0000313" key="3">
    <source>
        <dbReference type="WBParaSite" id="TREG1_103120.1"/>
    </source>
</evidence>
<organism evidence="2 3">
    <name type="scientific">Trichobilharzia regenti</name>
    <name type="common">Nasal bird schistosome</name>
    <dbReference type="NCBI Taxonomy" id="157069"/>
    <lineage>
        <taxon>Eukaryota</taxon>
        <taxon>Metazoa</taxon>
        <taxon>Spiralia</taxon>
        <taxon>Lophotrochozoa</taxon>
        <taxon>Platyhelminthes</taxon>
        <taxon>Trematoda</taxon>
        <taxon>Digenea</taxon>
        <taxon>Strigeidida</taxon>
        <taxon>Schistosomatoidea</taxon>
        <taxon>Schistosomatidae</taxon>
        <taxon>Trichobilharzia</taxon>
    </lineage>
</organism>
<dbReference type="WBParaSite" id="TREG1_103120.1">
    <property type="protein sequence ID" value="TREG1_103120.1"/>
    <property type="gene ID" value="TREG1_103120"/>
</dbReference>
<dbReference type="Proteomes" id="UP000050795">
    <property type="component" value="Unassembled WGS sequence"/>
</dbReference>
<dbReference type="InterPro" id="IPR053347">
    <property type="entry name" value="Axonemal_MT_stabilizer"/>
</dbReference>
<name>A0AA85IQN8_TRIRE</name>
<protein>
    <submittedName>
        <fullName evidence="3">Uncharacterized protein</fullName>
    </submittedName>
</protein>
<proteinExistence type="predicted"/>
<feature type="region of interest" description="Disordered" evidence="1">
    <location>
        <begin position="113"/>
        <end position="134"/>
    </location>
</feature>
<dbReference type="AlphaFoldDB" id="A0AA85IQN8"/>
<dbReference type="PANTHER" id="PTHR37404">
    <property type="entry name" value="HCG1796489"/>
    <property type="match status" value="1"/>
</dbReference>
<keyword evidence="2" id="KW-1185">Reference proteome</keyword>
<accession>A0AA85IQN8</accession>
<sequence>MPNLNERQNLSDGLKNDDLFKTSYGVGHHWRPGFYFPDSITMLKLNNVEPCGIENESQVKAADHFQTTNSSVHDQKILPEILKSSHNPPPPHHWDLHYINDFRSRYLAGGYRRPLSPSQQTTEMKDSFRGAEGPSELWRPLSMKPFELENHHTDGPSKKIIASTENPDLSRRILYPKDKEIFRNLDPYLTTNMKDHRMWTREELNDVAKNRIATYWNLKEYPESKGFGLSPNPLPKDGIKNEKLPMRDTLQFKYATDHVRVRPISYHVPHTGLETTYQSEYAKPNSILRKADLVCPVETPYTLPGTVLSLIVDYK</sequence>
<reference evidence="2" key="1">
    <citation type="submission" date="2022-06" db="EMBL/GenBank/DDBJ databases">
        <authorList>
            <person name="Berger JAMES D."/>
            <person name="Berger JAMES D."/>
        </authorList>
    </citation>
    <scope>NUCLEOTIDE SEQUENCE [LARGE SCALE GENOMIC DNA]</scope>
</reference>
<evidence type="ECO:0000313" key="2">
    <source>
        <dbReference type="Proteomes" id="UP000050795"/>
    </source>
</evidence>
<evidence type="ECO:0000256" key="1">
    <source>
        <dbReference type="SAM" id="MobiDB-lite"/>
    </source>
</evidence>